<feature type="signal peptide" evidence="1">
    <location>
        <begin position="1"/>
        <end position="19"/>
    </location>
</feature>
<feature type="non-terminal residue" evidence="2">
    <location>
        <position position="73"/>
    </location>
</feature>
<accession>A0A6A3IG14</accession>
<feature type="chain" id="PRO_5025473967" evidence="1">
    <location>
        <begin position="20"/>
        <end position="73"/>
    </location>
</feature>
<dbReference type="EMBL" id="QXFU01002749">
    <property type="protein sequence ID" value="KAE8981956.1"/>
    <property type="molecule type" value="Genomic_DNA"/>
</dbReference>
<evidence type="ECO:0000313" key="3">
    <source>
        <dbReference type="Proteomes" id="UP000435112"/>
    </source>
</evidence>
<protein>
    <submittedName>
        <fullName evidence="2">Uncharacterized protein</fullName>
    </submittedName>
</protein>
<dbReference type="AlphaFoldDB" id="A0A6A3IG14"/>
<sequence>MHNLMSMPFFLSTITIGDAQGLFENATSPAFSNPFNNSYNFSRCLRGTRRARCLIGAWPWTSMSHTTPYAGGG</sequence>
<reference evidence="2 3" key="1">
    <citation type="submission" date="2018-09" db="EMBL/GenBank/DDBJ databases">
        <title>Genomic investigation of the strawberry pathogen Phytophthora fragariae indicates pathogenicity is determined by transcriptional variation in three key races.</title>
        <authorList>
            <person name="Adams T.M."/>
            <person name="Armitage A.D."/>
            <person name="Sobczyk M.K."/>
            <person name="Bates H.J."/>
            <person name="Dunwell J.M."/>
            <person name="Nellist C.F."/>
            <person name="Harrison R.J."/>
        </authorList>
    </citation>
    <scope>NUCLEOTIDE SEQUENCE [LARGE SCALE GENOMIC DNA]</scope>
    <source>
        <strain evidence="2 3">SCRP324</strain>
    </source>
</reference>
<dbReference type="Proteomes" id="UP000435112">
    <property type="component" value="Unassembled WGS sequence"/>
</dbReference>
<gene>
    <name evidence="2" type="ORF">PR002_g23670</name>
</gene>
<evidence type="ECO:0000256" key="1">
    <source>
        <dbReference type="SAM" id="SignalP"/>
    </source>
</evidence>
<name>A0A6A3IG14_9STRA</name>
<comment type="caution">
    <text evidence="2">The sequence shown here is derived from an EMBL/GenBank/DDBJ whole genome shotgun (WGS) entry which is preliminary data.</text>
</comment>
<proteinExistence type="predicted"/>
<keyword evidence="1" id="KW-0732">Signal</keyword>
<organism evidence="2 3">
    <name type="scientific">Phytophthora rubi</name>
    <dbReference type="NCBI Taxonomy" id="129364"/>
    <lineage>
        <taxon>Eukaryota</taxon>
        <taxon>Sar</taxon>
        <taxon>Stramenopiles</taxon>
        <taxon>Oomycota</taxon>
        <taxon>Peronosporomycetes</taxon>
        <taxon>Peronosporales</taxon>
        <taxon>Peronosporaceae</taxon>
        <taxon>Phytophthora</taxon>
    </lineage>
</organism>
<evidence type="ECO:0000313" key="2">
    <source>
        <dbReference type="EMBL" id="KAE8981956.1"/>
    </source>
</evidence>